<name>A0A0K2UA47_LEPSM</name>
<evidence type="ECO:0000256" key="1">
    <source>
        <dbReference type="SAM" id="MobiDB-lite"/>
    </source>
</evidence>
<dbReference type="EMBL" id="HACA01017466">
    <property type="protein sequence ID" value="CDW34827.1"/>
    <property type="molecule type" value="Transcribed_RNA"/>
</dbReference>
<organism evidence="2">
    <name type="scientific">Lepeophtheirus salmonis</name>
    <name type="common">Salmon louse</name>
    <name type="synonym">Caligus salmonis</name>
    <dbReference type="NCBI Taxonomy" id="72036"/>
    <lineage>
        <taxon>Eukaryota</taxon>
        <taxon>Metazoa</taxon>
        <taxon>Ecdysozoa</taxon>
        <taxon>Arthropoda</taxon>
        <taxon>Crustacea</taxon>
        <taxon>Multicrustacea</taxon>
        <taxon>Hexanauplia</taxon>
        <taxon>Copepoda</taxon>
        <taxon>Siphonostomatoida</taxon>
        <taxon>Caligidae</taxon>
        <taxon>Lepeophtheirus</taxon>
    </lineage>
</organism>
<feature type="non-terminal residue" evidence="2">
    <location>
        <position position="1"/>
    </location>
</feature>
<dbReference type="AlphaFoldDB" id="A0A0K2UA47"/>
<proteinExistence type="predicted"/>
<evidence type="ECO:0000313" key="2">
    <source>
        <dbReference type="EMBL" id="CDW34827.1"/>
    </source>
</evidence>
<protein>
    <submittedName>
        <fullName evidence="2">Uncharacterized protein</fullName>
    </submittedName>
</protein>
<sequence length="72" mass="8327">FLFSITFYEVSNITICCLLTSRHSGIIVIGQVGRRCLHLTENIICRQHKMNKNNKKSNKSSPKLLVVPWKRI</sequence>
<accession>A0A0K2UA47</accession>
<feature type="region of interest" description="Disordered" evidence="1">
    <location>
        <begin position="51"/>
        <end position="72"/>
    </location>
</feature>
<reference evidence="2" key="1">
    <citation type="submission" date="2014-05" db="EMBL/GenBank/DDBJ databases">
        <authorList>
            <person name="Chronopoulou M."/>
        </authorList>
    </citation>
    <scope>NUCLEOTIDE SEQUENCE</scope>
    <source>
        <tissue evidence="2">Whole organism</tissue>
    </source>
</reference>